<name>A0ABR2FAM4_9ROSI</name>
<dbReference type="Proteomes" id="UP001472677">
    <property type="component" value="Unassembled WGS sequence"/>
</dbReference>
<accession>A0ABR2FAM4</accession>
<dbReference type="EMBL" id="JBBPBM010000007">
    <property type="protein sequence ID" value="KAK8575380.1"/>
    <property type="molecule type" value="Genomic_DNA"/>
</dbReference>
<sequence>MMRYLLCLLAGPVIICSFSSGLEGEVLETVRPAGVLPFLWMEVSGMVRSAEAKVASVGASDSVGTSASAELLVCLTVELSGMSARCGVRPIGLWCSLGDCQSKVSFSSSDERCTSSVSLAFADGLADGRG</sequence>
<feature type="signal peptide" evidence="1">
    <location>
        <begin position="1"/>
        <end position="24"/>
    </location>
</feature>
<keyword evidence="3" id="KW-1185">Reference proteome</keyword>
<gene>
    <name evidence="2" type="ORF">V6N12_063055</name>
</gene>
<evidence type="ECO:0000256" key="1">
    <source>
        <dbReference type="SAM" id="SignalP"/>
    </source>
</evidence>
<comment type="caution">
    <text evidence="2">The sequence shown here is derived from an EMBL/GenBank/DDBJ whole genome shotgun (WGS) entry which is preliminary data.</text>
</comment>
<keyword evidence="1" id="KW-0732">Signal</keyword>
<reference evidence="2 3" key="1">
    <citation type="journal article" date="2024" name="G3 (Bethesda)">
        <title>Genome assembly of Hibiscus sabdariffa L. provides insights into metabolisms of medicinal natural products.</title>
        <authorList>
            <person name="Kim T."/>
        </authorList>
    </citation>
    <scope>NUCLEOTIDE SEQUENCE [LARGE SCALE GENOMIC DNA]</scope>
    <source>
        <strain evidence="2">TK-2024</strain>
        <tissue evidence="2">Old leaves</tissue>
    </source>
</reference>
<evidence type="ECO:0008006" key="4">
    <source>
        <dbReference type="Google" id="ProtNLM"/>
    </source>
</evidence>
<feature type="chain" id="PRO_5047207538" description="Secreted protein" evidence="1">
    <location>
        <begin position="25"/>
        <end position="130"/>
    </location>
</feature>
<protein>
    <recommendedName>
        <fullName evidence="4">Secreted protein</fullName>
    </recommendedName>
</protein>
<evidence type="ECO:0000313" key="3">
    <source>
        <dbReference type="Proteomes" id="UP001472677"/>
    </source>
</evidence>
<evidence type="ECO:0000313" key="2">
    <source>
        <dbReference type="EMBL" id="KAK8575380.1"/>
    </source>
</evidence>
<organism evidence="2 3">
    <name type="scientific">Hibiscus sabdariffa</name>
    <name type="common">roselle</name>
    <dbReference type="NCBI Taxonomy" id="183260"/>
    <lineage>
        <taxon>Eukaryota</taxon>
        <taxon>Viridiplantae</taxon>
        <taxon>Streptophyta</taxon>
        <taxon>Embryophyta</taxon>
        <taxon>Tracheophyta</taxon>
        <taxon>Spermatophyta</taxon>
        <taxon>Magnoliopsida</taxon>
        <taxon>eudicotyledons</taxon>
        <taxon>Gunneridae</taxon>
        <taxon>Pentapetalae</taxon>
        <taxon>rosids</taxon>
        <taxon>malvids</taxon>
        <taxon>Malvales</taxon>
        <taxon>Malvaceae</taxon>
        <taxon>Malvoideae</taxon>
        <taxon>Hibiscus</taxon>
    </lineage>
</organism>
<proteinExistence type="predicted"/>